<accession>A0A919MZ99</accession>
<dbReference type="AlphaFoldDB" id="A0A919MZ99"/>
<name>A0A919MZ99_9ACTN</name>
<protein>
    <recommendedName>
        <fullName evidence="1">BON domain-containing protein</fullName>
    </recommendedName>
</protein>
<dbReference type="Pfam" id="PF04972">
    <property type="entry name" value="BON"/>
    <property type="match status" value="1"/>
</dbReference>
<gene>
    <name evidence="2" type="ORF">Ari01nite_87080</name>
</gene>
<proteinExistence type="predicted"/>
<dbReference type="Gene3D" id="3.30.1340.30">
    <property type="match status" value="1"/>
</dbReference>
<dbReference type="InterPro" id="IPR007055">
    <property type="entry name" value="BON_dom"/>
</dbReference>
<keyword evidence="3" id="KW-1185">Reference proteome</keyword>
<dbReference type="EMBL" id="BOMV01000100">
    <property type="protein sequence ID" value="GIF01244.1"/>
    <property type="molecule type" value="Genomic_DNA"/>
</dbReference>
<comment type="caution">
    <text evidence="2">The sequence shown here is derived from an EMBL/GenBank/DDBJ whole genome shotgun (WGS) entry which is preliminary data.</text>
</comment>
<evidence type="ECO:0000313" key="2">
    <source>
        <dbReference type="EMBL" id="GIF01244.1"/>
    </source>
</evidence>
<evidence type="ECO:0000313" key="3">
    <source>
        <dbReference type="Proteomes" id="UP000636960"/>
    </source>
</evidence>
<feature type="domain" description="BON" evidence="1">
    <location>
        <begin position="38"/>
        <end position="106"/>
    </location>
</feature>
<dbReference type="RefSeq" id="WP_203789830.1">
    <property type="nucleotide sequence ID" value="NZ_BOMV01000100.1"/>
</dbReference>
<sequence>MSTSSGVPEEWFDGDLPDWLTDPGRDSAAWVADCSLGEDEWIAERAVVALRRDPRVTGRRLEVLVQNRVIVLLGDVDSAEQRRDAGRRAWTVPAVFDVANCLTVRGTVVDFDGRPA</sequence>
<dbReference type="PROSITE" id="PS50914">
    <property type="entry name" value="BON"/>
    <property type="match status" value="1"/>
</dbReference>
<organism evidence="2 3">
    <name type="scientific">Paractinoplanes rishiriensis</name>
    <dbReference type="NCBI Taxonomy" id="1050105"/>
    <lineage>
        <taxon>Bacteria</taxon>
        <taxon>Bacillati</taxon>
        <taxon>Actinomycetota</taxon>
        <taxon>Actinomycetes</taxon>
        <taxon>Micromonosporales</taxon>
        <taxon>Micromonosporaceae</taxon>
        <taxon>Paractinoplanes</taxon>
    </lineage>
</organism>
<evidence type="ECO:0000259" key="1">
    <source>
        <dbReference type="PROSITE" id="PS50914"/>
    </source>
</evidence>
<reference evidence="2" key="1">
    <citation type="submission" date="2021-01" db="EMBL/GenBank/DDBJ databases">
        <title>Whole genome shotgun sequence of Actinoplanes rishiriensis NBRC 108556.</title>
        <authorList>
            <person name="Komaki H."/>
            <person name="Tamura T."/>
        </authorList>
    </citation>
    <scope>NUCLEOTIDE SEQUENCE</scope>
    <source>
        <strain evidence="2">NBRC 108556</strain>
    </source>
</reference>
<dbReference type="Proteomes" id="UP000636960">
    <property type="component" value="Unassembled WGS sequence"/>
</dbReference>